<dbReference type="KEGG" id="pspi:PS2015_3029"/>
<dbReference type="GO" id="GO:0002161">
    <property type="term" value="F:aminoacyl-tRNA deacylase activity"/>
    <property type="evidence" value="ECO:0007669"/>
    <property type="project" value="InterPro"/>
</dbReference>
<name>A0A0S2KH50_9GAMM</name>
<dbReference type="PROSITE" id="PS51833">
    <property type="entry name" value="HDOD"/>
    <property type="match status" value="1"/>
</dbReference>
<gene>
    <name evidence="2" type="ORF">PS2015_3029</name>
</gene>
<dbReference type="Gene3D" id="1.10.3210.10">
    <property type="entry name" value="Hypothetical protein af1432"/>
    <property type="match status" value="1"/>
</dbReference>
<dbReference type="Gene3D" id="3.90.960.10">
    <property type="entry name" value="YbaK/aminoacyl-tRNA synthetase-associated domain"/>
    <property type="match status" value="1"/>
</dbReference>
<dbReference type="PANTHER" id="PTHR33525">
    <property type="match status" value="1"/>
</dbReference>
<dbReference type="Proteomes" id="UP000065641">
    <property type="component" value="Chromosome"/>
</dbReference>
<organism evidence="2 3">
    <name type="scientific">Pseudohongiella spirulinae</name>
    <dbReference type="NCBI Taxonomy" id="1249552"/>
    <lineage>
        <taxon>Bacteria</taxon>
        <taxon>Pseudomonadati</taxon>
        <taxon>Pseudomonadota</taxon>
        <taxon>Gammaproteobacteria</taxon>
        <taxon>Pseudomonadales</taxon>
        <taxon>Pseudohongiellaceae</taxon>
        <taxon>Pseudohongiella</taxon>
    </lineage>
</organism>
<reference evidence="2 3" key="1">
    <citation type="submission" date="2015-11" db="EMBL/GenBank/DDBJ databases">
        <authorList>
            <person name="Zhang Y."/>
            <person name="Guo Z."/>
        </authorList>
    </citation>
    <scope>NUCLEOTIDE SEQUENCE [LARGE SCALE GENOMIC DNA]</scope>
    <source>
        <strain evidence="2 3">KCTC 32221</strain>
    </source>
</reference>
<dbReference type="PANTHER" id="PTHR33525:SF3">
    <property type="entry name" value="RIBONUCLEASE Y"/>
    <property type="match status" value="1"/>
</dbReference>
<dbReference type="STRING" id="1249552.PS2015_3029"/>
<proteinExistence type="predicted"/>
<accession>A0A0S2KH50</accession>
<sequence>MSETPTQLRNVLLHDEQGIAQCILPRTSLLDLKSLHTLSGRVLMPMPDNEIMRASRMKKLTAVGQSMQFFTLPTYVDSKLSGSAELMVEDEGLTLGELRDTLHQQGMHIRHLAIAVPEEQLVSDLPETSQDSQRIADSIKQFTSLRIRQRLDETLEIPPLSPTAERIMQLRANPNASVSELTSIVEADPSLAAQVVSWASSPYYAAPGKIRSVQDAIVRVLGFDLVSNLAVGLVLGRSVDLPKDQSYGFTPYWLQAVYCSTAVESLARAIPVSERPQQGLIYLAGLLHNFGYLILAHTFPPHFTLICRYIEANPEISHVAVENHLIGISREQISAWLMQAWNMPEEISAALRYQQDASYTGDHSTYANLIFIAMRLLRRHGIGDAPPESIPDELYARLGLTAERCEAIIENIVNSDDIALIADQMAV</sequence>
<dbReference type="AlphaFoldDB" id="A0A0S2KH50"/>
<dbReference type="EMBL" id="CP013189">
    <property type="protein sequence ID" value="ALO47654.1"/>
    <property type="molecule type" value="Genomic_DNA"/>
</dbReference>
<keyword evidence="3" id="KW-1185">Reference proteome</keyword>
<dbReference type="InterPro" id="IPR052340">
    <property type="entry name" value="RNase_Y/CdgJ"/>
</dbReference>
<feature type="domain" description="HDOD" evidence="1">
    <location>
        <begin position="157"/>
        <end position="357"/>
    </location>
</feature>
<evidence type="ECO:0000313" key="2">
    <source>
        <dbReference type="EMBL" id="ALO47654.1"/>
    </source>
</evidence>
<dbReference type="InterPro" id="IPR036754">
    <property type="entry name" value="YbaK/aa-tRNA-synt-asso_dom_sf"/>
</dbReference>
<dbReference type="InterPro" id="IPR013976">
    <property type="entry name" value="HDOD"/>
</dbReference>
<dbReference type="InterPro" id="IPR014627">
    <property type="entry name" value="UCP036888_HDGYP-like"/>
</dbReference>
<dbReference type="OrthoDB" id="7001648at2"/>
<dbReference type="RefSeq" id="WP_058023026.1">
    <property type="nucleotide sequence ID" value="NZ_CP013189.1"/>
</dbReference>
<evidence type="ECO:0000259" key="1">
    <source>
        <dbReference type="PROSITE" id="PS51833"/>
    </source>
</evidence>
<dbReference type="SUPFAM" id="SSF109604">
    <property type="entry name" value="HD-domain/PDEase-like"/>
    <property type="match status" value="1"/>
</dbReference>
<evidence type="ECO:0000313" key="3">
    <source>
        <dbReference type="Proteomes" id="UP000065641"/>
    </source>
</evidence>
<protein>
    <submittedName>
        <fullName evidence="2">Putative signal transduction protein</fullName>
    </submittedName>
</protein>
<dbReference type="PIRSF" id="PIRSF036888">
    <property type="entry name" value="HDGYPm_UCP036888"/>
    <property type="match status" value="1"/>
</dbReference>
<dbReference type="Pfam" id="PF08668">
    <property type="entry name" value="HDOD"/>
    <property type="match status" value="1"/>
</dbReference>